<proteinExistence type="predicted"/>
<evidence type="ECO:0000256" key="1">
    <source>
        <dbReference type="SAM" id="Coils"/>
    </source>
</evidence>
<dbReference type="AlphaFoldDB" id="A0A1M5IT13"/>
<gene>
    <name evidence="2" type="ORF">SAMN05443144_12451</name>
</gene>
<accession>A0A1M5IT13</accession>
<dbReference type="SUPFAM" id="SSF52833">
    <property type="entry name" value="Thioredoxin-like"/>
    <property type="match status" value="1"/>
</dbReference>
<organism evidence="2 3">
    <name type="scientific">Fodinibius roseus</name>
    <dbReference type="NCBI Taxonomy" id="1194090"/>
    <lineage>
        <taxon>Bacteria</taxon>
        <taxon>Pseudomonadati</taxon>
        <taxon>Balneolota</taxon>
        <taxon>Balneolia</taxon>
        <taxon>Balneolales</taxon>
        <taxon>Balneolaceae</taxon>
        <taxon>Fodinibius</taxon>
    </lineage>
</organism>
<reference evidence="2 3" key="1">
    <citation type="submission" date="2016-11" db="EMBL/GenBank/DDBJ databases">
        <authorList>
            <person name="Jaros S."/>
            <person name="Januszkiewicz K."/>
            <person name="Wedrychowicz H."/>
        </authorList>
    </citation>
    <scope>NUCLEOTIDE SEQUENCE [LARGE SCALE GENOMIC DNA]</scope>
    <source>
        <strain evidence="2 3">DSM 21986</strain>
    </source>
</reference>
<dbReference type="Proteomes" id="UP000184041">
    <property type="component" value="Unassembled WGS sequence"/>
</dbReference>
<evidence type="ECO:0000313" key="3">
    <source>
        <dbReference type="Proteomes" id="UP000184041"/>
    </source>
</evidence>
<feature type="coiled-coil region" evidence="1">
    <location>
        <begin position="56"/>
        <end position="86"/>
    </location>
</feature>
<keyword evidence="3" id="KW-1185">Reference proteome</keyword>
<dbReference type="InterPro" id="IPR010296">
    <property type="entry name" value="DUF899_thioredox"/>
</dbReference>
<name>A0A1M5IT13_9BACT</name>
<dbReference type="Pfam" id="PF05988">
    <property type="entry name" value="DUF899"/>
    <property type="match status" value="1"/>
</dbReference>
<dbReference type="STRING" id="1194090.SAMN05443144_12451"/>
<evidence type="ECO:0000313" key="2">
    <source>
        <dbReference type="EMBL" id="SHG31401.1"/>
    </source>
</evidence>
<keyword evidence="1" id="KW-0175">Coiled coil</keyword>
<sequence length="307" mass="35701">MFLFKVEIYRCLNQPVITSNLHRVKVIYSHYIDFIEIILRQKQKEETMTNHKTGTREEWLEARRKLLKEEKELTRRSDELAKKRQELPWVKVDKEYQFETDEGSASLADLFQGRSQLIVYHFMFGPDYKAGCPSCSAIADGFNGSVVHLANHDVMLWAVSRAPLEKLQAYKQRMGWTFPWASSYGSDFNFDFAVSFTEEQQRQGNIEYNYRKGHASSNKDEVDPNVEAPKAAPKITAGTGTDWATYAREAPGMSAFVLEDGAIHHTYSTYERGLDDLWGMYKWLDRAPLGRNETGFWLRRHDEYHSE</sequence>
<protein>
    <submittedName>
        <fullName evidence="2">Predicted dithiol-disulfide oxidoreductase, DUF899 family</fullName>
    </submittedName>
</protein>
<dbReference type="EMBL" id="FQUS01000024">
    <property type="protein sequence ID" value="SHG31401.1"/>
    <property type="molecule type" value="Genomic_DNA"/>
</dbReference>
<dbReference type="Gene3D" id="3.40.30.10">
    <property type="entry name" value="Glutaredoxin"/>
    <property type="match status" value="1"/>
</dbReference>
<dbReference type="InterPro" id="IPR036249">
    <property type="entry name" value="Thioredoxin-like_sf"/>
</dbReference>